<comment type="caution">
    <text evidence="1">The sequence shown here is derived from an EMBL/GenBank/DDBJ whole genome shotgun (WGS) entry which is preliminary data.</text>
</comment>
<protein>
    <submittedName>
        <fullName evidence="1">Uncharacterized protein</fullName>
    </submittedName>
</protein>
<sequence>MPLSIELRIFFCVRQEENVHNIITLLEALKASECSTIRAYVVHLIEIICPAAPILSSYNGKGMKTKTNSTDEIMKALTKYTKNSHHELAIHPYAMIASNKSMKPKHLQASSRPIYPSHYHPLPSNRRSS</sequence>
<reference evidence="2" key="1">
    <citation type="journal article" date="2023" name="G3 (Bethesda)">
        <title>Genome assembly and association tests identify interacting loci associated with vigor, precocity, and sex in interspecific pistachio rootstocks.</title>
        <authorList>
            <person name="Palmer W."/>
            <person name="Jacygrad E."/>
            <person name="Sagayaradj S."/>
            <person name="Cavanaugh K."/>
            <person name="Han R."/>
            <person name="Bertier L."/>
            <person name="Beede B."/>
            <person name="Kafkas S."/>
            <person name="Golino D."/>
            <person name="Preece J."/>
            <person name="Michelmore R."/>
        </authorList>
    </citation>
    <scope>NUCLEOTIDE SEQUENCE [LARGE SCALE GENOMIC DNA]</scope>
</reference>
<organism evidence="1 2">
    <name type="scientific">Pistacia atlantica</name>
    <dbReference type="NCBI Taxonomy" id="434234"/>
    <lineage>
        <taxon>Eukaryota</taxon>
        <taxon>Viridiplantae</taxon>
        <taxon>Streptophyta</taxon>
        <taxon>Embryophyta</taxon>
        <taxon>Tracheophyta</taxon>
        <taxon>Spermatophyta</taxon>
        <taxon>Magnoliopsida</taxon>
        <taxon>eudicotyledons</taxon>
        <taxon>Gunneridae</taxon>
        <taxon>Pentapetalae</taxon>
        <taxon>rosids</taxon>
        <taxon>malvids</taxon>
        <taxon>Sapindales</taxon>
        <taxon>Anacardiaceae</taxon>
        <taxon>Pistacia</taxon>
    </lineage>
</organism>
<evidence type="ECO:0000313" key="1">
    <source>
        <dbReference type="EMBL" id="KAJ0101500.1"/>
    </source>
</evidence>
<keyword evidence="2" id="KW-1185">Reference proteome</keyword>
<gene>
    <name evidence="1" type="ORF">Patl1_06690</name>
</gene>
<dbReference type="EMBL" id="CM047899">
    <property type="protein sequence ID" value="KAJ0101500.1"/>
    <property type="molecule type" value="Genomic_DNA"/>
</dbReference>
<dbReference type="Proteomes" id="UP001164250">
    <property type="component" value="Chromosome 3"/>
</dbReference>
<name>A0ACC1BRC2_9ROSI</name>
<proteinExistence type="predicted"/>
<accession>A0ACC1BRC2</accession>
<evidence type="ECO:0000313" key="2">
    <source>
        <dbReference type="Proteomes" id="UP001164250"/>
    </source>
</evidence>